<protein>
    <submittedName>
        <fullName evidence="1">Uncharacterized protein</fullName>
    </submittedName>
</protein>
<proteinExistence type="predicted"/>
<dbReference type="PANTHER" id="PTHR12138">
    <property type="entry name" value="PRIMATE-EXPANDED PROTEIN FAMILY"/>
    <property type="match status" value="1"/>
</dbReference>
<name>A0A5F7ZB90_MACMU</name>
<dbReference type="AlphaFoldDB" id="A0A5F7ZB90"/>
<keyword evidence="2" id="KW-1185">Reference proteome</keyword>
<dbReference type="InParanoid" id="A0A5F7ZB90"/>
<reference evidence="1" key="2">
    <citation type="submission" date="2019-01" db="EMBL/GenBank/DDBJ databases">
        <authorList>
            <person name="Graves T."/>
            <person name="Eichler E.E."/>
            <person name="Wilson R.K."/>
        </authorList>
    </citation>
    <scope>NUCLEOTIDE SEQUENCE [LARGE SCALE GENOMIC DNA]</scope>
    <source>
        <strain evidence="1">17573</strain>
    </source>
</reference>
<organism evidence="1 2">
    <name type="scientific">Macaca mulatta</name>
    <name type="common">Rhesus macaque</name>
    <dbReference type="NCBI Taxonomy" id="9544"/>
    <lineage>
        <taxon>Eukaryota</taxon>
        <taxon>Metazoa</taxon>
        <taxon>Chordata</taxon>
        <taxon>Craniata</taxon>
        <taxon>Vertebrata</taxon>
        <taxon>Euteleostomi</taxon>
        <taxon>Mammalia</taxon>
        <taxon>Eutheria</taxon>
        <taxon>Euarchontoglires</taxon>
        <taxon>Primates</taxon>
        <taxon>Haplorrhini</taxon>
        <taxon>Catarrhini</taxon>
        <taxon>Cercopithecidae</taxon>
        <taxon>Cercopithecinae</taxon>
        <taxon>Macaca</taxon>
    </lineage>
</organism>
<sequence length="155" mass="17257">MRGCHIMGCRVYGRGRNCKGYRSKKNIRGGEYFHYFDCVYGFTAAYRCQNFHTSNMCSCMSIKLLEKDHGGRENLESLTFKGFSFFALCVCVCVTESCFVTRLECGGTISVHCHLRLPGSRDSPASASQVAGTTGTHHCAWLIFCIFSRDGVSPC</sequence>
<reference evidence="2" key="1">
    <citation type="journal article" date="2007" name="Science">
        <title>Evolutionary and biomedical insights from the rhesus macaque genome.</title>
        <authorList>
            <person name="Gibbs R.A."/>
            <person name="Rogers J."/>
            <person name="Katze M.G."/>
            <person name="Bumgarner R."/>
            <person name="Weinstock G.M."/>
            <person name="Mardis E.R."/>
            <person name="Remington K.A."/>
            <person name="Strausberg R.L."/>
            <person name="Venter J.C."/>
            <person name="Wilson R.K."/>
            <person name="Batzer M.A."/>
            <person name="Bustamante C.D."/>
            <person name="Eichler E.E."/>
            <person name="Hahn M.W."/>
            <person name="Hardison R.C."/>
            <person name="Makova K.D."/>
            <person name="Miller W."/>
            <person name="Milosavljevic A."/>
            <person name="Palermo R.E."/>
            <person name="Siepel A."/>
            <person name="Sikela J.M."/>
            <person name="Attaway T."/>
            <person name="Bell S."/>
            <person name="Bernard K.E."/>
            <person name="Buhay C.J."/>
            <person name="Chandrabose M.N."/>
            <person name="Dao M."/>
            <person name="Davis C."/>
            <person name="Delehaunty K.D."/>
            <person name="Ding Y."/>
            <person name="Dinh H.H."/>
            <person name="Dugan-Rocha S."/>
            <person name="Fulton L.A."/>
            <person name="Gabisi R.A."/>
            <person name="Garner T.T."/>
            <person name="Godfrey J."/>
            <person name="Hawes A.C."/>
            <person name="Hernandez J."/>
            <person name="Hines S."/>
            <person name="Holder M."/>
            <person name="Hume J."/>
            <person name="Jhangiani S.N."/>
            <person name="Joshi V."/>
            <person name="Khan Z.M."/>
            <person name="Kirkness E.F."/>
            <person name="Cree A."/>
            <person name="Fowler R.G."/>
            <person name="Lee S."/>
            <person name="Lewis L.R."/>
            <person name="Li Z."/>
            <person name="Liu Y.-S."/>
            <person name="Moore S.M."/>
            <person name="Muzny D."/>
            <person name="Nazareth L.V."/>
            <person name="Ngo D.N."/>
            <person name="Okwuonu G.O."/>
            <person name="Pai G."/>
            <person name="Parker D."/>
            <person name="Paul H.A."/>
            <person name="Pfannkoch C."/>
            <person name="Pohl C.S."/>
            <person name="Rogers Y.-H.C."/>
            <person name="Ruiz S.J."/>
            <person name="Sabo A."/>
            <person name="Santibanez J."/>
            <person name="Schneider B.W."/>
            <person name="Smith S.M."/>
            <person name="Sodergren E."/>
            <person name="Svatek A.F."/>
            <person name="Utterback T.R."/>
            <person name="Vattathil S."/>
            <person name="Warren W."/>
            <person name="White C.S."/>
            <person name="Chinwalla A.T."/>
            <person name="Feng Y."/>
            <person name="Halpern A.L."/>
            <person name="Hillier L.W."/>
            <person name="Huang X."/>
            <person name="Minx P."/>
            <person name="Nelson J.O."/>
            <person name="Pepin K.H."/>
            <person name="Qin X."/>
            <person name="Sutton G.G."/>
            <person name="Venter E."/>
            <person name="Walenz B.P."/>
            <person name="Wallis J.W."/>
            <person name="Worley K.C."/>
            <person name="Yang S.-P."/>
            <person name="Jones S.M."/>
            <person name="Marra M.A."/>
            <person name="Rocchi M."/>
            <person name="Schein J.E."/>
            <person name="Baertsch R."/>
            <person name="Clarke L."/>
            <person name="Csuros M."/>
            <person name="Glasscock J."/>
            <person name="Harris R.A."/>
            <person name="Havlak P."/>
            <person name="Jackson A.R."/>
            <person name="Jiang H."/>
            <person name="Liu Y."/>
            <person name="Messina D.N."/>
            <person name="Shen Y."/>
            <person name="Song H.X.-Z."/>
            <person name="Wylie T."/>
            <person name="Zhang L."/>
            <person name="Birney E."/>
            <person name="Han K."/>
            <person name="Konkel M.K."/>
            <person name="Lee J."/>
            <person name="Smit A.F.A."/>
            <person name="Ullmer B."/>
            <person name="Wang H."/>
            <person name="Xing J."/>
            <person name="Burhans R."/>
            <person name="Cheng Z."/>
            <person name="Karro J.E."/>
            <person name="Ma J."/>
            <person name="Raney B."/>
            <person name="She X."/>
            <person name="Cox M.J."/>
            <person name="Demuth J.P."/>
            <person name="Dumas L.J."/>
            <person name="Han S.-G."/>
            <person name="Hopkins J."/>
            <person name="Karimpour-Fard A."/>
            <person name="Kim Y.H."/>
            <person name="Pollack J.R."/>
            <person name="Vinar T."/>
            <person name="Addo-Quaye C."/>
            <person name="Degenhardt J."/>
            <person name="Denby A."/>
            <person name="Hubisz M.J."/>
            <person name="Indap A."/>
            <person name="Kosiol C."/>
            <person name="Lahn B.T."/>
            <person name="Lawson H.A."/>
            <person name="Marklein A."/>
            <person name="Nielsen R."/>
            <person name="Vallender E.J."/>
            <person name="Clark A.G."/>
            <person name="Ferguson B."/>
            <person name="Hernandez R.D."/>
            <person name="Hirani K."/>
            <person name="Kehrer-Sawatzki H."/>
            <person name="Kolb J."/>
            <person name="Patil S."/>
            <person name="Pu L.-L."/>
            <person name="Ren Y."/>
            <person name="Smith D.G."/>
            <person name="Wheeler D.A."/>
            <person name="Schenck I."/>
            <person name="Ball E.V."/>
            <person name="Chen R."/>
            <person name="Cooper D.N."/>
            <person name="Giardine B."/>
            <person name="Hsu F."/>
            <person name="Kent W.J."/>
            <person name="Lesk A."/>
            <person name="Nelson D.L."/>
            <person name="O'brien W.E."/>
            <person name="Pruefer K."/>
            <person name="Stenson P.D."/>
            <person name="Wallace J.C."/>
            <person name="Ke H."/>
            <person name="Liu X.-M."/>
            <person name="Wang P."/>
            <person name="Xiang A.P."/>
            <person name="Yang F."/>
            <person name="Barber G.P."/>
            <person name="Haussler D."/>
            <person name="Karolchik D."/>
            <person name="Kern A.D."/>
            <person name="Kuhn R.M."/>
            <person name="Smith K.E."/>
            <person name="Zwieg A.S."/>
        </authorList>
    </citation>
    <scope>NUCLEOTIDE SEQUENCE [LARGE SCALE GENOMIC DNA]</scope>
    <source>
        <strain evidence="2">17573</strain>
    </source>
</reference>
<dbReference type="Bgee" id="ENSMMUG00000052819">
    <property type="expression patterns" value="Expressed in ileum and 12 other cell types or tissues"/>
</dbReference>
<evidence type="ECO:0000313" key="2">
    <source>
        <dbReference type="Proteomes" id="UP000006718"/>
    </source>
</evidence>
<dbReference type="Ensembl" id="ENSMMUT00000095854.1">
    <property type="protein sequence ID" value="ENSMMUP00000061891.1"/>
    <property type="gene ID" value="ENSMMUG00000052819.1"/>
</dbReference>
<reference evidence="1" key="3">
    <citation type="submission" date="2025-08" db="UniProtKB">
        <authorList>
            <consortium name="Ensembl"/>
        </authorList>
    </citation>
    <scope>IDENTIFICATION</scope>
    <source>
        <strain evidence="1">17573</strain>
    </source>
</reference>
<evidence type="ECO:0000313" key="1">
    <source>
        <dbReference type="Ensembl" id="ENSMMUP00000061891.1"/>
    </source>
</evidence>
<reference evidence="1" key="4">
    <citation type="submission" date="2025-09" db="UniProtKB">
        <authorList>
            <consortium name="Ensembl"/>
        </authorList>
    </citation>
    <scope>IDENTIFICATION</scope>
    <source>
        <strain evidence="1">17573</strain>
    </source>
</reference>
<accession>A0A5F7ZB90</accession>
<dbReference type="Proteomes" id="UP000006718">
    <property type="component" value="Chromosome 6"/>
</dbReference>
<dbReference type="GeneTree" id="ENSGT00940000163505"/>
<dbReference type="PANTHER" id="PTHR12138:SF133">
    <property type="entry name" value="SECRETED PROTEIN"/>
    <property type="match status" value="1"/>
</dbReference>
<dbReference type="VEuPathDB" id="HostDB:ENSMMUG00000052819"/>